<dbReference type="InterPro" id="IPR056371">
    <property type="entry name" value="DHX37-like_C"/>
</dbReference>
<evidence type="ECO:0000256" key="4">
    <source>
        <dbReference type="ARBA" id="ARBA00022840"/>
    </source>
</evidence>
<dbReference type="Pfam" id="PF23362">
    <property type="entry name" value="DHX37_C"/>
    <property type="match status" value="1"/>
</dbReference>
<dbReference type="InterPro" id="IPR014001">
    <property type="entry name" value="Helicase_ATP-bd"/>
</dbReference>
<dbReference type="Pfam" id="PF04408">
    <property type="entry name" value="WHD_HA2"/>
    <property type="match status" value="1"/>
</dbReference>
<feature type="compositionally biased region" description="Acidic residues" evidence="6">
    <location>
        <begin position="196"/>
        <end position="211"/>
    </location>
</feature>
<evidence type="ECO:0008006" key="11">
    <source>
        <dbReference type="Google" id="ProtNLM"/>
    </source>
</evidence>
<dbReference type="InterPro" id="IPR007502">
    <property type="entry name" value="Helicase-assoc_dom"/>
</dbReference>
<dbReference type="InterPro" id="IPR027417">
    <property type="entry name" value="P-loop_NTPase"/>
</dbReference>
<feature type="compositionally biased region" description="Polar residues" evidence="6">
    <location>
        <begin position="554"/>
        <end position="563"/>
    </location>
</feature>
<dbReference type="InterPro" id="IPR048333">
    <property type="entry name" value="HA2_WH"/>
</dbReference>
<organism evidence="9 10">
    <name type="scientific">Orchesella dallaii</name>
    <dbReference type="NCBI Taxonomy" id="48710"/>
    <lineage>
        <taxon>Eukaryota</taxon>
        <taxon>Metazoa</taxon>
        <taxon>Ecdysozoa</taxon>
        <taxon>Arthropoda</taxon>
        <taxon>Hexapoda</taxon>
        <taxon>Collembola</taxon>
        <taxon>Entomobryomorpha</taxon>
        <taxon>Entomobryoidea</taxon>
        <taxon>Orchesellidae</taxon>
        <taxon>Orchesellinae</taxon>
        <taxon>Orchesella</taxon>
    </lineage>
</organism>
<comment type="caution">
    <text evidence="9">The sequence shown here is derived from an EMBL/GenBank/DDBJ whole genome shotgun (WGS) entry which is preliminary data.</text>
</comment>
<evidence type="ECO:0000256" key="1">
    <source>
        <dbReference type="ARBA" id="ARBA00022741"/>
    </source>
</evidence>
<keyword evidence="4" id="KW-0067">ATP-binding</keyword>
<gene>
    <name evidence="9" type="ORF">ODALV1_LOCUS21664</name>
</gene>
<feature type="region of interest" description="Disordered" evidence="6">
    <location>
        <begin position="63"/>
        <end position="82"/>
    </location>
</feature>
<evidence type="ECO:0000256" key="2">
    <source>
        <dbReference type="ARBA" id="ARBA00022801"/>
    </source>
</evidence>
<feature type="compositionally biased region" description="Acidic residues" evidence="6">
    <location>
        <begin position="598"/>
        <end position="613"/>
    </location>
</feature>
<dbReference type="CDD" id="cd18791">
    <property type="entry name" value="SF2_C_RHA"/>
    <property type="match status" value="1"/>
</dbReference>
<accession>A0ABP1RGC2</accession>
<proteinExistence type="predicted"/>
<evidence type="ECO:0000256" key="5">
    <source>
        <dbReference type="SAM" id="Coils"/>
    </source>
</evidence>
<feature type="compositionally biased region" description="Polar residues" evidence="6">
    <location>
        <begin position="230"/>
        <end position="250"/>
    </location>
</feature>
<dbReference type="SMART" id="SM00490">
    <property type="entry name" value="HELICc"/>
    <property type="match status" value="1"/>
</dbReference>
<dbReference type="Pfam" id="PF21010">
    <property type="entry name" value="HA2_C"/>
    <property type="match status" value="1"/>
</dbReference>
<evidence type="ECO:0000259" key="8">
    <source>
        <dbReference type="PROSITE" id="PS51194"/>
    </source>
</evidence>
<dbReference type="SMART" id="SM00847">
    <property type="entry name" value="HA2"/>
    <property type="match status" value="1"/>
</dbReference>
<dbReference type="PROSITE" id="PS51194">
    <property type="entry name" value="HELICASE_CTER"/>
    <property type="match status" value="1"/>
</dbReference>
<dbReference type="InterPro" id="IPR001650">
    <property type="entry name" value="Helicase_C-like"/>
</dbReference>
<keyword evidence="10" id="KW-1185">Reference proteome</keyword>
<dbReference type="Pfam" id="PF00270">
    <property type="entry name" value="DEAD"/>
    <property type="match status" value="1"/>
</dbReference>
<dbReference type="Pfam" id="PF00271">
    <property type="entry name" value="Helicase_C"/>
    <property type="match status" value="1"/>
</dbReference>
<name>A0ABP1RGC2_9HEXA</name>
<feature type="region of interest" description="Disordered" evidence="6">
    <location>
        <begin position="594"/>
        <end position="613"/>
    </location>
</feature>
<dbReference type="SUPFAM" id="SSF52540">
    <property type="entry name" value="P-loop containing nucleoside triphosphate hydrolases"/>
    <property type="match status" value="1"/>
</dbReference>
<feature type="region of interest" description="Disordered" evidence="6">
    <location>
        <begin position="1"/>
        <end position="21"/>
    </location>
</feature>
<feature type="region of interest" description="Disordered" evidence="6">
    <location>
        <begin position="146"/>
        <end position="252"/>
    </location>
</feature>
<dbReference type="SMART" id="SM00487">
    <property type="entry name" value="DEXDc"/>
    <property type="match status" value="1"/>
</dbReference>
<feature type="domain" description="Helicase C-terminal" evidence="8">
    <location>
        <begin position="511"/>
        <end position="760"/>
    </location>
</feature>
<dbReference type="Pfam" id="PF07717">
    <property type="entry name" value="OB_NTP_bind"/>
    <property type="match status" value="1"/>
</dbReference>
<evidence type="ECO:0000256" key="3">
    <source>
        <dbReference type="ARBA" id="ARBA00022806"/>
    </source>
</evidence>
<dbReference type="CDD" id="cd17982">
    <property type="entry name" value="DEXHc_DHX37"/>
    <property type="match status" value="1"/>
</dbReference>
<dbReference type="Gene3D" id="3.40.50.300">
    <property type="entry name" value="P-loop containing nucleotide triphosphate hydrolases"/>
    <property type="match status" value="2"/>
</dbReference>
<keyword evidence="5" id="KW-0175">Coiled coil</keyword>
<keyword evidence="1" id="KW-0547">Nucleotide-binding</keyword>
<keyword evidence="3" id="KW-0347">Helicase</keyword>
<keyword evidence="2" id="KW-0378">Hydrolase</keyword>
<dbReference type="Proteomes" id="UP001642540">
    <property type="component" value="Unassembled WGS sequence"/>
</dbReference>
<evidence type="ECO:0000259" key="7">
    <source>
        <dbReference type="PROSITE" id="PS51192"/>
    </source>
</evidence>
<feature type="compositionally biased region" description="Polar residues" evidence="6">
    <location>
        <begin position="150"/>
        <end position="165"/>
    </location>
</feature>
<dbReference type="PANTHER" id="PTHR18934">
    <property type="entry name" value="ATP-DEPENDENT RNA HELICASE"/>
    <property type="match status" value="1"/>
</dbReference>
<evidence type="ECO:0000256" key="6">
    <source>
        <dbReference type="SAM" id="MobiDB-lite"/>
    </source>
</evidence>
<feature type="coiled-coil region" evidence="5">
    <location>
        <begin position="84"/>
        <end position="117"/>
    </location>
</feature>
<dbReference type="InterPro" id="IPR011709">
    <property type="entry name" value="DEAD-box_helicase_OB_fold"/>
</dbReference>
<dbReference type="PROSITE" id="PS51192">
    <property type="entry name" value="HELICASE_ATP_BIND_1"/>
    <property type="match status" value="1"/>
</dbReference>
<reference evidence="9 10" key="1">
    <citation type="submission" date="2024-08" db="EMBL/GenBank/DDBJ databases">
        <authorList>
            <person name="Cucini C."/>
            <person name="Frati F."/>
        </authorList>
    </citation>
    <scope>NUCLEOTIDE SEQUENCE [LARGE SCALE GENOMIC DNA]</scope>
</reference>
<protein>
    <recommendedName>
        <fullName evidence="11">ATP-dependent RNA helicase kurz</fullName>
    </recommendedName>
</protein>
<feature type="region of interest" description="Disordered" evidence="6">
    <location>
        <begin position="548"/>
        <end position="576"/>
    </location>
</feature>
<feature type="compositionally biased region" description="Basic residues" evidence="6">
    <location>
        <begin position="1"/>
        <end position="16"/>
    </location>
</feature>
<dbReference type="PANTHER" id="PTHR18934:SF99">
    <property type="entry name" value="ATP-DEPENDENT RNA HELICASE DHX37-RELATED"/>
    <property type="match status" value="1"/>
</dbReference>
<sequence length="1197" mass="134670">MARMRHRFNQKARQGKNKQVVVDDSEAKKVLVDTKALGGGSSSASKYDEANALVLPSKKRKTVVKDTGKGSGQKFLSRKQRKKLEKIVERREKKSNRAELLEELQKHQLSAEKYAKLTPLVQVQTEGLKKLFSEIERGDYEKRVLEHSSADTTAKPSLAKSSIKGSNKLKYRSWSGRFNQDTKSKEPSKDPMVLGLDEESSDEDEDSDVEMIEGNTDVVKEEPVEDSDSDANSGTEDNGISENDNQTAGEVTSDVDEQMNALEQKDGVNKPGVELVGEKVKVEKKPKQFVQVNRTPEIEAVRAKLPIIPEEQIIMESITENAVTVLAGETGSGKTTQVPQFLYEAGYALNDKIIGVTEPRRVAAISMSHRVAKELNLSTDIVSYQIRFEGNASSKTKIKFMTDGVLLKEIEKDFLLTKYSAICIDEAHERSLYTDILIGLLSRCVMVRKKRNDPLKLIIMSATMRVEDFQENSKLFKAPPTMIHVPTRQFPVQMHFNKVTPENYIVAAYKKAVQIHRKLPPGGILIFLTGQQEVRTVVSKLRKAFPRKDGGNYGTKSKSNENAFTKRKKKQSKGNQNIALRTFDLDKIKALPLKSGEESEEECGSENSEDELDDDFDSEWAVDNEAGGDPLHVLPLYSMLPSNEQQKVFEHPPEGCRLCVVATNVAETSLTIPSVRYVIDVGKVKTKEWDKLTGVQQFRVTWCSKASAEQRAGRAGRTGPGHCYRLFSSAVYDSEFEQYSAPEILLRPVDDMMLFMKSIGIDRVCNFPYPTHPGENQLVGAETTLINLGALEVSKVKGKHQKSFNSGDQSRITDLGKTMAHFPLSPRFSKMLALSFHHSVVEYAVALVAGLTIQEVFLDVSLDESCKGLKSSWAKLRRQWAGAGSQLLLGDNIVLLRAVGAFEYEGGTGEFCQKAGLRFKAMKEIRKLRKQLTGEINMMVSAEHELSLNPQMKPPTEDEATLLRQILLSGLPDRIAKKIDDSELKQDEDKKKYKYAYRCGELEDPVIMHPSSVLRGSLPEWVTYQDVFESNQKMYMRGITAIEPSWIPLFCKSMCNIGSPLSEPPPYYDSDKGIVKCSVNCTYGKQGWELPMHEIEFPFSLEKFKLFAQFLLQGDVFPKLAKWRSHLLSLPITMTKSWARLQPRTQTLLDALTSKRVCSKSDLLVVWKNDKNYLLKEYLEWFSGEHQIQISCCWPPV</sequence>
<dbReference type="EMBL" id="CAXLJM020000072">
    <property type="protein sequence ID" value="CAL8127028.1"/>
    <property type="molecule type" value="Genomic_DNA"/>
</dbReference>
<dbReference type="InterPro" id="IPR011545">
    <property type="entry name" value="DEAD/DEAH_box_helicase_dom"/>
</dbReference>
<feature type="compositionally biased region" description="Basic and acidic residues" evidence="6">
    <location>
        <begin position="180"/>
        <end position="189"/>
    </location>
</feature>
<feature type="domain" description="Helicase ATP-binding" evidence="7">
    <location>
        <begin position="315"/>
        <end position="482"/>
    </location>
</feature>
<dbReference type="Gene3D" id="1.20.120.1080">
    <property type="match status" value="1"/>
</dbReference>
<evidence type="ECO:0000313" key="9">
    <source>
        <dbReference type="EMBL" id="CAL8127028.1"/>
    </source>
</evidence>
<evidence type="ECO:0000313" key="10">
    <source>
        <dbReference type="Proteomes" id="UP001642540"/>
    </source>
</evidence>